<comment type="caution">
    <text evidence="7">The sequence shown here is derived from an EMBL/GenBank/DDBJ whole genome shotgun (WGS) entry which is preliminary data.</text>
</comment>
<evidence type="ECO:0008006" key="9">
    <source>
        <dbReference type="Google" id="ProtNLM"/>
    </source>
</evidence>
<dbReference type="PANTHER" id="PTHR21576">
    <property type="entry name" value="UNCHARACTERIZED NODULIN-LIKE PROTEIN"/>
    <property type="match status" value="1"/>
</dbReference>
<keyword evidence="3 6" id="KW-1133">Transmembrane helix</keyword>
<dbReference type="EMBL" id="SGPM01000210">
    <property type="protein sequence ID" value="THH27986.1"/>
    <property type="molecule type" value="Genomic_DNA"/>
</dbReference>
<evidence type="ECO:0000313" key="8">
    <source>
        <dbReference type="Proteomes" id="UP000308730"/>
    </source>
</evidence>
<dbReference type="InterPro" id="IPR036259">
    <property type="entry name" value="MFS_trans_sf"/>
</dbReference>
<reference evidence="7" key="1">
    <citation type="submission" date="2019-02" db="EMBL/GenBank/DDBJ databases">
        <title>Genome sequencing of the rare red list fungi Antrodiella citrinella (Flaviporus citrinellus).</title>
        <authorList>
            <person name="Buettner E."/>
            <person name="Kellner H."/>
        </authorList>
    </citation>
    <scope>NUCLEOTIDE SEQUENCE [LARGE SCALE GENOMIC DNA]</scope>
    <source>
        <strain evidence="7">DSM 108506</strain>
    </source>
</reference>
<evidence type="ECO:0000256" key="1">
    <source>
        <dbReference type="ARBA" id="ARBA00004141"/>
    </source>
</evidence>
<name>A0A4S4MPK0_9APHY</name>
<feature type="transmembrane region" description="Helical" evidence="6">
    <location>
        <begin position="146"/>
        <end position="171"/>
    </location>
</feature>
<comment type="subcellular location">
    <subcellularLocation>
        <location evidence="1">Membrane</location>
        <topology evidence="1">Multi-pass membrane protein</topology>
    </subcellularLocation>
</comment>
<evidence type="ECO:0000313" key="7">
    <source>
        <dbReference type="EMBL" id="THH27986.1"/>
    </source>
</evidence>
<feature type="transmembrane region" description="Helical" evidence="6">
    <location>
        <begin position="225"/>
        <end position="244"/>
    </location>
</feature>
<dbReference type="GO" id="GO:0000329">
    <property type="term" value="C:fungal-type vacuole membrane"/>
    <property type="evidence" value="ECO:0007669"/>
    <property type="project" value="TreeGrafter"/>
</dbReference>
<dbReference type="AlphaFoldDB" id="A0A4S4MPK0"/>
<feature type="transmembrane region" description="Helical" evidence="6">
    <location>
        <begin position="256"/>
        <end position="279"/>
    </location>
</feature>
<keyword evidence="2 6" id="KW-0812">Transmembrane</keyword>
<dbReference type="SUPFAM" id="SSF103473">
    <property type="entry name" value="MFS general substrate transporter"/>
    <property type="match status" value="1"/>
</dbReference>
<proteinExistence type="predicted"/>
<sequence length="312" mass="34151">MVVGFFLVKPVPLPISETAGSIEQGVFEDGEDDDEFSSRSPIFQRENNSHTHLLAQPDDHETLLEEDDTARTGSVEFHHRPEQSDYLVPGSTGAVPLGSPAGSPRPRHRSRSSLSVSGPRFAYNAQKVLDGLPNIHGMGLVSSTKFWTLFCVNSLLAGTGLMYINNVGLIAQALFANGNLDYDDVKAAQLQALQVSTISVMNFSGRILIGLMADATKNYLRLPRSFCIVVVATLFVISQGILYTTENSDNLWKASATLGIAYGSLFGLFPTITIEWFGLPHFSENWGRARAARRPPFAVKLLVRFPLLLLLV</sequence>
<evidence type="ECO:0000256" key="5">
    <source>
        <dbReference type="SAM" id="MobiDB-lite"/>
    </source>
</evidence>
<dbReference type="Proteomes" id="UP000308730">
    <property type="component" value="Unassembled WGS sequence"/>
</dbReference>
<feature type="region of interest" description="Disordered" evidence="5">
    <location>
        <begin position="70"/>
        <end position="116"/>
    </location>
</feature>
<protein>
    <recommendedName>
        <fullName evidence="9">Nodulin-like domain-containing protein</fullName>
    </recommendedName>
</protein>
<accession>A0A4S4MPK0</accession>
<organism evidence="7 8">
    <name type="scientific">Antrodiella citrinella</name>
    <dbReference type="NCBI Taxonomy" id="2447956"/>
    <lineage>
        <taxon>Eukaryota</taxon>
        <taxon>Fungi</taxon>
        <taxon>Dikarya</taxon>
        <taxon>Basidiomycota</taxon>
        <taxon>Agaricomycotina</taxon>
        <taxon>Agaricomycetes</taxon>
        <taxon>Polyporales</taxon>
        <taxon>Steccherinaceae</taxon>
        <taxon>Antrodiella</taxon>
    </lineage>
</organism>
<dbReference type="OrthoDB" id="410267at2759"/>
<evidence type="ECO:0000256" key="2">
    <source>
        <dbReference type="ARBA" id="ARBA00022692"/>
    </source>
</evidence>
<keyword evidence="4 6" id="KW-0472">Membrane</keyword>
<gene>
    <name evidence="7" type="ORF">EUX98_g6202</name>
</gene>
<evidence type="ECO:0000256" key="4">
    <source>
        <dbReference type="ARBA" id="ARBA00023136"/>
    </source>
</evidence>
<evidence type="ECO:0000256" key="6">
    <source>
        <dbReference type="SAM" id="Phobius"/>
    </source>
</evidence>
<keyword evidence="8" id="KW-1185">Reference proteome</keyword>
<evidence type="ECO:0000256" key="3">
    <source>
        <dbReference type="ARBA" id="ARBA00022989"/>
    </source>
</evidence>
<dbReference type="PANTHER" id="PTHR21576:SF160">
    <property type="entry name" value="NODULIN-LIKE DOMAIN-CONTAINING PROTEIN"/>
    <property type="match status" value="1"/>
</dbReference>
<feature type="transmembrane region" description="Helical" evidence="6">
    <location>
        <begin position="191"/>
        <end position="213"/>
    </location>
</feature>